<comment type="caution">
    <text evidence="2">The sequence shown here is derived from an EMBL/GenBank/DDBJ whole genome shotgun (WGS) entry which is preliminary data.</text>
</comment>
<dbReference type="GO" id="GO:0004523">
    <property type="term" value="F:RNA-DNA hybrid ribonuclease activity"/>
    <property type="evidence" value="ECO:0007669"/>
    <property type="project" value="InterPro"/>
</dbReference>
<name>A0A7J9NF43_GOSSC</name>
<dbReference type="AlphaFoldDB" id="A0A7J9NF43"/>
<evidence type="ECO:0000313" key="3">
    <source>
        <dbReference type="Proteomes" id="UP000593576"/>
    </source>
</evidence>
<evidence type="ECO:0000259" key="1">
    <source>
        <dbReference type="Pfam" id="PF13456"/>
    </source>
</evidence>
<sequence>MGGLSVLVVPEAILRVLRIAHWHPPTALLEALVLLSVLEFAQDLGLSQVVFERDSLHVIRKLNSTQADRSEIWALVIEG</sequence>
<dbReference type="EMBL" id="JABFAF010280130">
    <property type="protein sequence ID" value="MBA0881951.1"/>
    <property type="molecule type" value="Genomic_DNA"/>
</dbReference>
<dbReference type="OrthoDB" id="1002528at2759"/>
<reference evidence="2 3" key="1">
    <citation type="journal article" date="2019" name="Genome Biol. Evol.">
        <title>Insights into the evolution of the New World diploid cottons (Gossypium, subgenus Houzingenia) based on genome sequencing.</title>
        <authorList>
            <person name="Grover C.E."/>
            <person name="Arick M.A. 2nd"/>
            <person name="Thrash A."/>
            <person name="Conover J.L."/>
            <person name="Sanders W.S."/>
            <person name="Peterson D.G."/>
            <person name="Frelichowski J.E."/>
            <person name="Scheffler J.A."/>
            <person name="Scheffler B.E."/>
            <person name="Wendel J.F."/>
        </authorList>
    </citation>
    <scope>NUCLEOTIDE SEQUENCE [LARGE SCALE GENOMIC DNA]</scope>
    <source>
        <strain evidence="2">1</strain>
        <tissue evidence="2">Leaf</tissue>
    </source>
</reference>
<proteinExistence type="predicted"/>
<protein>
    <recommendedName>
        <fullName evidence="1">RNase H type-1 domain-containing protein</fullName>
    </recommendedName>
</protein>
<dbReference type="InterPro" id="IPR002156">
    <property type="entry name" value="RNaseH_domain"/>
</dbReference>
<feature type="non-terminal residue" evidence="2">
    <location>
        <position position="1"/>
    </location>
</feature>
<organism evidence="2 3">
    <name type="scientific">Gossypium schwendimanii</name>
    <name type="common">Cotton</name>
    <dbReference type="NCBI Taxonomy" id="34291"/>
    <lineage>
        <taxon>Eukaryota</taxon>
        <taxon>Viridiplantae</taxon>
        <taxon>Streptophyta</taxon>
        <taxon>Embryophyta</taxon>
        <taxon>Tracheophyta</taxon>
        <taxon>Spermatophyta</taxon>
        <taxon>Magnoliopsida</taxon>
        <taxon>eudicotyledons</taxon>
        <taxon>Gunneridae</taxon>
        <taxon>Pentapetalae</taxon>
        <taxon>rosids</taxon>
        <taxon>malvids</taxon>
        <taxon>Malvales</taxon>
        <taxon>Malvaceae</taxon>
        <taxon>Malvoideae</taxon>
        <taxon>Gossypium</taxon>
    </lineage>
</organism>
<dbReference type="GO" id="GO:0003676">
    <property type="term" value="F:nucleic acid binding"/>
    <property type="evidence" value="ECO:0007669"/>
    <property type="project" value="InterPro"/>
</dbReference>
<evidence type="ECO:0000313" key="2">
    <source>
        <dbReference type="EMBL" id="MBA0881951.1"/>
    </source>
</evidence>
<accession>A0A7J9NF43</accession>
<feature type="domain" description="RNase H type-1" evidence="1">
    <location>
        <begin position="30"/>
        <end position="76"/>
    </location>
</feature>
<dbReference type="Proteomes" id="UP000593576">
    <property type="component" value="Unassembled WGS sequence"/>
</dbReference>
<keyword evidence="3" id="KW-1185">Reference proteome</keyword>
<gene>
    <name evidence="2" type="ORF">Goshw_002989</name>
</gene>
<dbReference type="Pfam" id="PF13456">
    <property type="entry name" value="RVT_3"/>
    <property type="match status" value="1"/>
</dbReference>